<dbReference type="Proteomes" id="UP000558488">
    <property type="component" value="Unassembled WGS sequence"/>
</dbReference>
<evidence type="ECO:0000256" key="1">
    <source>
        <dbReference type="ARBA" id="ARBA00022723"/>
    </source>
</evidence>
<feature type="compositionally biased region" description="Basic and acidic residues" evidence="5">
    <location>
        <begin position="214"/>
        <end position="230"/>
    </location>
</feature>
<feature type="compositionally biased region" description="Polar residues" evidence="5">
    <location>
        <begin position="1"/>
        <end position="11"/>
    </location>
</feature>
<accession>A0A7J7S5H3</accession>
<evidence type="ECO:0000256" key="3">
    <source>
        <dbReference type="ARBA" id="ARBA00023038"/>
    </source>
</evidence>
<sequence length="719" mass="77576">MSISALGSSNKGKPLSAGEEERSNVLRQMKVRTTLKGDKSWITKQDESEGHTLELPSGRSRATSFSSPGEVPKARSSSTRASTGYIIRGVFTKPIDSSSQPQQHFPKANGAPKSMASLVRAAPSGSLRPFSSGYKMTTEDYKKLAPYNIRRSSASGADEEEEVPFSSDEQKRRSEAASSVVRKTAPRERSYVLSAAKKSTGSPIQELQAPFIAKRVEVVEEDGPSEKRQDPPALTRSPPGSSSADGGRAKVSRAIWIERMPSLPSPAGSLEPSARGEEIVRLQIMTPGAGLRLVAPDLEGMRSSPDSKDREALSPREPKRDLAGEEAFKGPNSDFERSNAQSRDGNVGSRATGSPPEGLAGADISSGRGGVCSAASFTPLLDDDDVHGANSQARKPGLVVTSSDATLASAVPTNRKSNSPADLEDMNANLKGSVAGFEEKKNVVIELGESWQEKPAAPRGGHRDSAAPTQQHEDPSTPEHHSSSRRPQQLMDLKTQASSSLAGFEEKNVVTELGETWQEKPAAPRGGQGDQAAPTQQPEDPSTPEHHTSPRRLQQLMELENQASRVRNPSSCMVTVTVTAAAEQPHVYIPASPSELDSSSTSKGILFVKEYMNASEVSSGKLVSPRYSSISNTEDSFNMEKKPTYDSTPYSERTSGGICTYCNREIRDCPKITLEHLGICCHDYCFKCGICNKPMGELLDQIFIHRDTIHCGKCYEKLF</sequence>
<keyword evidence="3 4" id="KW-0440">LIM domain</keyword>
<dbReference type="PANTHER" id="PTHR15468">
    <property type="entry name" value="ZNF185"/>
    <property type="match status" value="1"/>
</dbReference>
<dbReference type="InterPro" id="IPR001781">
    <property type="entry name" value="Znf_LIM"/>
</dbReference>
<dbReference type="GO" id="GO:0046872">
    <property type="term" value="F:metal ion binding"/>
    <property type="evidence" value="ECO:0007669"/>
    <property type="project" value="UniProtKB-KW"/>
</dbReference>
<feature type="region of interest" description="Disordered" evidence="5">
    <location>
        <begin position="519"/>
        <end position="550"/>
    </location>
</feature>
<feature type="domain" description="LIM zinc-binding" evidence="6">
    <location>
        <begin position="657"/>
        <end position="719"/>
    </location>
</feature>
<feature type="region of interest" description="Disordered" evidence="5">
    <location>
        <begin position="152"/>
        <end position="274"/>
    </location>
</feature>
<dbReference type="PANTHER" id="PTHR15468:SF2">
    <property type="entry name" value="ZINC FINGER PROTEIN 185"/>
    <property type="match status" value="1"/>
</dbReference>
<name>A0A7J7S5H3_PIPKU</name>
<dbReference type="Gene3D" id="2.10.110.10">
    <property type="entry name" value="Cysteine Rich Protein"/>
    <property type="match status" value="1"/>
</dbReference>
<dbReference type="EMBL" id="JACAGB010000049">
    <property type="protein sequence ID" value="KAF6283631.1"/>
    <property type="molecule type" value="Genomic_DNA"/>
</dbReference>
<protein>
    <submittedName>
        <fullName evidence="7">Zinc finger protein 185 with LIM domain</fullName>
    </submittedName>
</protein>
<dbReference type="PROSITE" id="PS50023">
    <property type="entry name" value="LIM_DOMAIN_2"/>
    <property type="match status" value="1"/>
</dbReference>
<feature type="compositionally biased region" description="Basic and acidic residues" evidence="5">
    <location>
        <begin position="305"/>
        <end position="328"/>
    </location>
</feature>
<dbReference type="CDD" id="cd08368">
    <property type="entry name" value="LIM"/>
    <property type="match status" value="1"/>
</dbReference>
<evidence type="ECO:0000256" key="4">
    <source>
        <dbReference type="PROSITE-ProRule" id="PRU00125"/>
    </source>
</evidence>
<evidence type="ECO:0000256" key="2">
    <source>
        <dbReference type="ARBA" id="ARBA00022833"/>
    </source>
</evidence>
<feature type="region of interest" description="Disordered" evidence="5">
    <location>
        <begin position="448"/>
        <end position="501"/>
    </location>
</feature>
<gene>
    <name evidence="7" type="ORF">mPipKuh1_019185</name>
</gene>
<feature type="compositionally biased region" description="Polar residues" evidence="5">
    <location>
        <begin position="338"/>
        <end position="352"/>
    </location>
</feature>
<feature type="region of interest" description="Disordered" evidence="5">
    <location>
        <begin position="1"/>
        <end position="80"/>
    </location>
</feature>
<evidence type="ECO:0000259" key="6">
    <source>
        <dbReference type="PROSITE" id="PS50023"/>
    </source>
</evidence>
<evidence type="ECO:0000313" key="8">
    <source>
        <dbReference type="Proteomes" id="UP000558488"/>
    </source>
</evidence>
<keyword evidence="2 4" id="KW-0862">Zinc</keyword>
<reference evidence="7 8" key="1">
    <citation type="journal article" date="2020" name="Nature">
        <title>Six reference-quality genomes reveal evolution of bat adaptations.</title>
        <authorList>
            <person name="Jebb D."/>
            <person name="Huang Z."/>
            <person name="Pippel M."/>
            <person name="Hughes G.M."/>
            <person name="Lavrichenko K."/>
            <person name="Devanna P."/>
            <person name="Winkler S."/>
            <person name="Jermiin L.S."/>
            <person name="Skirmuntt E.C."/>
            <person name="Katzourakis A."/>
            <person name="Burkitt-Gray L."/>
            <person name="Ray D.A."/>
            <person name="Sullivan K.A.M."/>
            <person name="Roscito J.G."/>
            <person name="Kirilenko B.M."/>
            <person name="Davalos L.M."/>
            <person name="Corthals A.P."/>
            <person name="Power M.L."/>
            <person name="Jones G."/>
            <person name="Ransome R.D."/>
            <person name="Dechmann D.K.N."/>
            <person name="Locatelli A.G."/>
            <person name="Puechmaille S.J."/>
            <person name="Fedrigo O."/>
            <person name="Jarvis E.D."/>
            <person name="Hiller M."/>
            <person name="Vernes S.C."/>
            <person name="Myers E.W."/>
            <person name="Teeling E.C."/>
        </authorList>
    </citation>
    <scope>NUCLEOTIDE SEQUENCE [LARGE SCALE GENOMIC DNA]</scope>
    <source>
        <strain evidence="7">MPipKuh1</strain>
        <tissue evidence="7">Flight muscle</tissue>
    </source>
</reference>
<feature type="compositionally biased region" description="Polar residues" evidence="5">
    <location>
        <begin position="400"/>
        <end position="420"/>
    </location>
</feature>
<evidence type="ECO:0000256" key="5">
    <source>
        <dbReference type="SAM" id="MobiDB-lite"/>
    </source>
</evidence>
<feature type="region of interest" description="Disordered" evidence="5">
    <location>
        <begin position="290"/>
        <end position="427"/>
    </location>
</feature>
<dbReference type="PROSITE" id="PS00478">
    <property type="entry name" value="LIM_DOMAIN_1"/>
    <property type="match status" value="1"/>
</dbReference>
<feature type="compositionally biased region" description="Basic and acidic residues" evidence="5">
    <location>
        <begin position="461"/>
        <end position="482"/>
    </location>
</feature>
<organism evidence="7 8">
    <name type="scientific">Pipistrellus kuhlii</name>
    <name type="common">Kuhl's pipistrelle</name>
    <dbReference type="NCBI Taxonomy" id="59472"/>
    <lineage>
        <taxon>Eukaryota</taxon>
        <taxon>Metazoa</taxon>
        <taxon>Chordata</taxon>
        <taxon>Craniata</taxon>
        <taxon>Vertebrata</taxon>
        <taxon>Euteleostomi</taxon>
        <taxon>Mammalia</taxon>
        <taxon>Eutheria</taxon>
        <taxon>Laurasiatheria</taxon>
        <taxon>Chiroptera</taxon>
        <taxon>Yangochiroptera</taxon>
        <taxon>Vespertilionidae</taxon>
        <taxon>Pipistrellus</taxon>
    </lineage>
</organism>
<dbReference type="SMART" id="SM00132">
    <property type="entry name" value="LIM"/>
    <property type="match status" value="1"/>
</dbReference>
<proteinExistence type="predicted"/>
<dbReference type="InterPro" id="IPR052621">
    <property type="entry name" value="Cell_Prolif/Cornif_Regul"/>
</dbReference>
<dbReference type="AlphaFoldDB" id="A0A7J7S5H3"/>
<comment type="caution">
    <text evidence="7">The sequence shown here is derived from an EMBL/GenBank/DDBJ whole genome shotgun (WGS) entry which is preliminary data.</text>
</comment>
<feature type="region of interest" description="Disordered" evidence="5">
    <location>
        <begin position="94"/>
        <end position="135"/>
    </location>
</feature>
<evidence type="ECO:0000313" key="7">
    <source>
        <dbReference type="EMBL" id="KAF6283631.1"/>
    </source>
</evidence>
<feature type="compositionally biased region" description="Basic and acidic residues" evidence="5">
    <location>
        <begin position="35"/>
        <end position="52"/>
    </location>
</feature>
<keyword evidence="8" id="KW-1185">Reference proteome</keyword>
<keyword evidence="1 4" id="KW-0479">Metal-binding</keyword>